<dbReference type="OrthoDB" id="1454332at2"/>
<accession>A0A5J4IX84</accession>
<sequence length="80" mass="8960">MATRNNNGKGILALLGIGAGVFAWWKYKNLSPEEKARLKGKIDETGSKIKDTYAEVEDTISEKYEQVKNTIKKEINEAQS</sequence>
<dbReference type="RefSeq" id="WP_151673978.1">
    <property type="nucleotide sequence ID" value="NZ_BKCG01000003.1"/>
</dbReference>
<organism evidence="1 2">
    <name type="scientific">Patiriisocius marinus</name>
    <dbReference type="NCBI Taxonomy" id="1397112"/>
    <lineage>
        <taxon>Bacteria</taxon>
        <taxon>Pseudomonadati</taxon>
        <taxon>Bacteroidota</taxon>
        <taxon>Flavobacteriia</taxon>
        <taxon>Flavobacteriales</taxon>
        <taxon>Flavobacteriaceae</taxon>
        <taxon>Patiriisocius</taxon>
    </lineage>
</organism>
<evidence type="ECO:0008006" key="3">
    <source>
        <dbReference type="Google" id="ProtNLM"/>
    </source>
</evidence>
<keyword evidence="2" id="KW-1185">Reference proteome</keyword>
<evidence type="ECO:0000313" key="1">
    <source>
        <dbReference type="EMBL" id="GER59574.1"/>
    </source>
</evidence>
<proteinExistence type="predicted"/>
<reference evidence="1 2" key="1">
    <citation type="submission" date="2019-08" db="EMBL/GenBank/DDBJ databases">
        <title>Draft genome sequence of Ulvibacter marinus type strain NBRC 109484.</title>
        <authorList>
            <person name="Kawano K."/>
            <person name="Ushijima N."/>
            <person name="Kihara M."/>
            <person name="Itoh H."/>
        </authorList>
    </citation>
    <scope>NUCLEOTIDE SEQUENCE [LARGE SCALE GENOMIC DNA]</scope>
    <source>
        <strain evidence="1 2">NBRC 109484</strain>
    </source>
</reference>
<evidence type="ECO:0000313" key="2">
    <source>
        <dbReference type="Proteomes" id="UP000326509"/>
    </source>
</evidence>
<dbReference type="EMBL" id="BKCG01000003">
    <property type="protein sequence ID" value="GER59574.1"/>
    <property type="molecule type" value="Genomic_DNA"/>
</dbReference>
<name>A0A5J4IX84_9FLAO</name>
<dbReference type="Proteomes" id="UP000326509">
    <property type="component" value="Unassembled WGS sequence"/>
</dbReference>
<gene>
    <name evidence="1" type="ORF">ULMA_16820</name>
</gene>
<protein>
    <recommendedName>
        <fullName evidence="3">YtxH domain-containing protein</fullName>
    </recommendedName>
</protein>
<dbReference type="AlphaFoldDB" id="A0A5J4IX84"/>
<comment type="caution">
    <text evidence="1">The sequence shown here is derived from an EMBL/GenBank/DDBJ whole genome shotgun (WGS) entry which is preliminary data.</text>
</comment>